<keyword evidence="8 9" id="KW-0961">Cell wall biogenesis/degradation</keyword>
<comment type="pathway">
    <text evidence="1 9">Cell wall biogenesis; peptidoglycan biosynthesis.</text>
</comment>
<dbReference type="PANTHER" id="PTHR30582:SF24">
    <property type="entry name" value="L,D-TRANSPEPTIDASE ERFK_SRFK-RELATED"/>
    <property type="match status" value="1"/>
</dbReference>
<feature type="signal peptide" evidence="10">
    <location>
        <begin position="1"/>
        <end position="20"/>
    </location>
</feature>
<gene>
    <name evidence="12" type="ORF">GCM10011534_00410</name>
</gene>
<dbReference type="InterPro" id="IPR005490">
    <property type="entry name" value="LD_TPept_cat_dom"/>
</dbReference>
<dbReference type="GO" id="GO:0016757">
    <property type="term" value="F:glycosyltransferase activity"/>
    <property type="evidence" value="ECO:0007669"/>
    <property type="project" value="UniProtKB-KW"/>
</dbReference>
<keyword evidence="3" id="KW-0328">Glycosyltransferase</keyword>
<comment type="similarity">
    <text evidence="2">Belongs to the YkuD family.</text>
</comment>
<name>A0A917SJ53_9RHOB</name>
<keyword evidence="13" id="KW-1185">Reference proteome</keyword>
<protein>
    <submittedName>
        <fullName evidence="12">L,D-transpeptidase</fullName>
    </submittedName>
</protein>
<evidence type="ECO:0000313" key="13">
    <source>
        <dbReference type="Proteomes" id="UP000649829"/>
    </source>
</evidence>
<dbReference type="GO" id="GO:0018104">
    <property type="term" value="P:peptidoglycan-protein cross-linking"/>
    <property type="evidence" value="ECO:0007669"/>
    <property type="project" value="TreeGrafter"/>
</dbReference>
<evidence type="ECO:0000313" key="12">
    <source>
        <dbReference type="EMBL" id="GGL82237.1"/>
    </source>
</evidence>
<dbReference type="SUPFAM" id="SSF141523">
    <property type="entry name" value="L,D-transpeptidase catalytic domain-like"/>
    <property type="match status" value="1"/>
</dbReference>
<dbReference type="EMBL" id="BMLF01000001">
    <property type="protein sequence ID" value="GGL82237.1"/>
    <property type="molecule type" value="Genomic_DNA"/>
</dbReference>
<dbReference type="PANTHER" id="PTHR30582">
    <property type="entry name" value="L,D-TRANSPEPTIDASE"/>
    <property type="match status" value="1"/>
</dbReference>
<evidence type="ECO:0000256" key="1">
    <source>
        <dbReference type="ARBA" id="ARBA00004752"/>
    </source>
</evidence>
<dbReference type="GO" id="GO:0071555">
    <property type="term" value="P:cell wall organization"/>
    <property type="evidence" value="ECO:0007669"/>
    <property type="project" value="UniProtKB-UniRule"/>
</dbReference>
<dbReference type="PROSITE" id="PS52029">
    <property type="entry name" value="LD_TPASE"/>
    <property type="match status" value="1"/>
</dbReference>
<proteinExistence type="inferred from homology"/>
<dbReference type="AlphaFoldDB" id="A0A917SJ53"/>
<evidence type="ECO:0000256" key="2">
    <source>
        <dbReference type="ARBA" id="ARBA00005992"/>
    </source>
</evidence>
<comment type="caution">
    <text evidence="12">The sequence shown here is derived from an EMBL/GenBank/DDBJ whole genome shotgun (WGS) entry which is preliminary data.</text>
</comment>
<keyword evidence="4" id="KW-0808">Transferase</keyword>
<feature type="chain" id="PRO_5037564833" evidence="10">
    <location>
        <begin position="21"/>
        <end position="229"/>
    </location>
</feature>
<dbReference type="InterPro" id="IPR050979">
    <property type="entry name" value="LD-transpeptidase"/>
</dbReference>
<evidence type="ECO:0000256" key="5">
    <source>
        <dbReference type="ARBA" id="ARBA00022801"/>
    </source>
</evidence>
<feature type="active site" description="Proton donor/acceptor" evidence="9">
    <location>
        <position position="170"/>
    </location>
</feature>
<evidence type="ECO:0000256" key="8">
    <source>
        <dbReference type="ARBA" id="ARBA00023316"/>
    </source>
</evidence>
<dbReference type="Gene3D" id="2.40.440.10">
    <property type="entry name" value="L,D-transpeptidase catalytic domain-like"/>
    <property type="match status" value="1"/>
</dbReference>
<evidence type="ECO:0000256" key="3">
    <source>
        <dbReference type="ARBA" id="ARBA00022676"/>
    </source>
</evidence>
<keyword evidence="7 9" id="KW-0573">Peptidoglycan synthesis</keyword>
<dbReference type="InterPro" id="IPR038063">
    <property type="entry name" value="Transpep_catalytic_dom"/>
</dbReference>
<dbReference type="GO" id="GO:0071972">
    <property type="term" value="F:peptidoglycan L,D-transpeptidase activity"/>
    <property type="evidence" value="ECO:0007669"/>
    <property type="project" value="TreeGrafter"/>
</dbReference>
<evidence type="ECO:0000259" key="11">
    <source>
        <dbReference type="PROSITE" id="PS52029"/>
    </source>
</evidence>
<evidence type="ECO:0000256" key="4">
    <source>
        <dbReference type="ARBA" id="ARBA00022679"/>
    </source>
</evidence>
<dbReference type="FunFam" id="2.40.440.10:FF:000002">
    <property type="entry name" value="L,D-transpeptidase ErfK/SrfK"/>
    <property type="match status" value="1"/>
</dbReference>
<dbReference type="GO" id="GO:0008360">
    <property type="term" value="P:regulation of cell shape"/>
    <property type="evidence" value="ECO:0007669"/>
    <property type="project" value="UniProtKB-UniRule"/>
</dbReference>
<dbReference type="GO" id="GO:0005576">
    <property type="term" value="C:extracellular region"/>
    <property type="evidence" value="ECO:0007669"/>
    <property type="project" value="TreeGrafter"/>
</dbReference>
<sequence>MKRACQLTACCGLMLLTACAPGLSKPERSDAMEDALYGATEDHGRMIPAVPEAALGDRNRRQEVDYWTDEAPGTIIVDPFSRFLYLVLENDRAMRYGVAVGEQGRSFSGEATIPFKREWPRWTPTPNMLKRDPDLYEPYRRGMEGGLKNPLGARALYLFRGGRDTLYRIHGTNNPFSIGKAVSSGCIRLFNQDIVDLHERVRAGARVRVLTEAESGKGTVPPIAKPASN</sequence>
<dbReference type="CDD" id="cd16913">
    <property type="entry name" value="YkuD_like"/>
    <property type="match status" value="1"/>
</dbReference>
<evidence type="ECO:0000256" key="6">
    <source>
        <dbReference type="ARBA" id="ARBA00022960"/>
    </source>
</evidence>
<reference evidence="12" key="1">
    <citation type="journal article" date="2014" name="Int. J. Syst. Evol. Microbiol.">
        <title>Complete genome sequence of Corynebacterium casei LMG S-19264T (=DSM 44701T), isolated from a smear-ripened cheese.</title>
        <authorList>
            <consortium name="US DOE Joint Genome Institute (JGI-PGF)"/>
            <person name="Walter F."/>
            <person name="Albersmeier A."/>
            <person name="Kalinowski J."/>
            <person name="Ruckert C."/>
        </authorList>
    </citation>
    <scope>NUCLEOTIDE SEQUENCE</scope>
    <source>
        <strain evidence="12">CGMCC 1.6293</strain>
    </source>
</reference>
<keyword evidence="6 9" id="KW-0133">Cell shape</keyword>
<evidence type="ECO:0000256" key="7">
    <source>
        <dbReference type="ARBA" id="ARBA00022984"/>
    </source>
</evidence>
<evidence type="ECO:0000256" key="10">
    <source>
        <dbReference type="SAM" id="SignalP"/>
    </source>
</evidence>
<organism evidence="12 13">
    <name type="scientific">Pseudooceanicola nanhaiensis</name>
    <dbReference type="NCBI Taxonomy" id="375761"/>
    <lineage>
        <taxon>Bacteria</taxon>
        <taxon>Pseudomonadati</taxon>
        <taxon>Pseudomonadota</taxon>
        <taxon>Alphaproteobacteria</taxon>
        <taxon>Rhodobacterales</taxon>
        <taxon>Paracoccaceae</taxon>
        <taxon>Pseudooceanicola</taxon>
    </lineage>
</organism>
<accession>A0A917SJ53</accession>
<dbReference type="PROSITE" id="PS51257">
    <property type="entry name" value="PROKAR_LIPOPROTEIN"/>
    <property type="match status" value="1"/>
</dbReference>
<keyword evidence="10" id="KW-0732">Signal</keyword>
<dbReference type="Pfam" id="PF03734">
    <property type="entry name" value="YkuD"/>
    <property type="match status" value="1"/>
</dbReference>
<reference evidence="12" key="2">
    <citation type="submission" date="2020-09" db="EMBL/GenBank/DDBJ databases">
        <authorList>
            <person name="Sun Q."/>
            <person name="Zhou Y."/>
        </authorList>
    </citation>
    <scope>NUCLEOTIDE SEQUENCE</scope>
    <source>
        <strain evidence="12">CGMCC 1.6293</strain>
    </source>
</reference>
<keyword evidence="5" id="KW-0378">Hydrolase</keyword>
<dbReference type="Proteomes" id="UP000649829">
    <property type="component" value="Unassembled WGS sequence"/>
</dbReference>
<evidence type="ECO:0000256" key="9">
    <source>
        <dbReference type="PROSITE-ProRule" id="PRU01373"/>
    </source>
</evidence>
<feature type="domain" description="L,D-TPase catalytic" evidence="11">
    <location>
        <begin position="73"/>
        <end position="210"/>
    </location>
</feature>
<feature type="active site" description="Nucleophile" evidence="9">
    <location>
        <position position="186"/>
    </location>
</feature>